<dbReference type="STRING" id="1149755.A0A2J6S129"/>
<accession>A0A2J6S129</accession>
<evidence type="ECO:0000313" key="3">
    <source>
        <dbReference type="Proteomes" id="UP000235786"/>
    </source>
</evidence>
<name>A0A2J6S129_HYAVF</name>
<dbReference type="Proteomes" id="UP000235786">
    <property type="component" value="Unassembled WGS sequence"/>
</dbReference>
<dbReference type="OrthoDB" id="5326346at2759"/>
<reference evidence="2 3" key="1">
    <citation type="submission" date="2016-04" db="EMBL/GenBank/DDBJ databases">
        <title>A degradative enzymes factory behind the ericoid mycorrhizal symbiosis.</title>
        <authorList>
            <consortium name="DOE Joint Genome Institute"/>
            <person name="Martino E."/>
            <person name="Morin E."/>
            <person name="Grelet G."/>
            <person name="Kuo A."/>
            <person name="Kohler A."/>
            <person name="Daghino S."/>
            <person name="Barry K."/>
            <person name="Choi C."/>
            <person name="Cichocki N."/>
            <person name="Clum A."/>
            <person name="Copeland A."/>
            <person name="Hainaut M."/>
            <person name="Haridas S."/>
            <person name="Labutti K."/>
            <person name="Lindquist E."/>
            <person name="Lipzen A."/>
            <person name="Khouja H.-R."/>
            <person name="Murat C."/>
            <person name="Ohm R."/>
            <person name="Olson A."/>
            <person name="Spatafora J."/>
            <person name="Veneault-Fourrey C."/>
            <person name="Henrissat B."/>
            <person name="Grigoriev I."/>
            <person name="Martin F."/>
            <person name="Perotto S."/>
        </authorList>
    </citation>
    <scope>NUCLEOTIDE SEQUENCE [LARGE SCALE GENOMIC DNA]</scope>
    <source>
        <strain evidence="2 3">F</strain>
    </source>
</reference>
<feature type="region of interest" description="Disordered" evidence="1">
    <location>
        <begin position="31"/>
        <end position="56"/>
    </location>
</feature>
<dbReference type="EMBL" id="KZ613941">
    <property type="protein sequence ID" value="PMD44473.1"/>
    <property type="molecule type" value="Genomic_DNA"/>
</dbReference>
<gene>
    <name evidence="2" type="ORF">L207DRAFT_630812</name>
</gene>
<evidence type="ECO:0000313" key="2">
    <source>
        <dbReference type="EMBL" id="PMD44473.1"/>
    </source>
</evidence>
<proteinExistence type="predicted"/>
<dbReference type="Gene3D" id="3.30.710.10">
    <property type="entry name" value="Potassium Channel Kv1.1, Chain A"/>
    <property type="match status" value="1"/>
</dbReference>
<dbReference type="InterPro" id="IPR011333">
    <property type="entry name" value="SKP1/BTB/POZ_sf"/>
</dbReference>
<evidence type="ECO:0008006" key="4">
    <source>
        <dbReference type="Google" id="ProtNLM"/>
    </source>
</evidence>
<dbReference type="AlphaFoldDB" id="A0A2J6S129"/>
<sequence>MSPKASQPFTFDPDGDLILVLTKLSKTQTAASQKAGKLAAEPPSSKRKRDPSTLTTADVEPEKVNMIVSSKHMILASPVFKAMLAPGSFKEGLERNATGQLEVELPEDDQVVMIIVLNIIHGRNRVVLKRIDLNMLTNLAILVDKYQMVEAVESFSEFWIDHLLTEQDFPDGFHDDIDPLYQQRIHNELPVPGKIIEAIAKKREANISKCLDIVKETIEKYQGSDRVCGDVQYGSACDATILGSLIKSMVSDRIWPIPEPPYDNFTFSGLSATVDGLQVMSCCEKIYQWQTKKGHGIHEMFLKKVDSIEDKLTGLEIKTFKR</sequence>
<keyword evidence="3" id="KW-1185">Reference proteome</keyword>
<organism evidence="2 3">
    <name type="scientific">Hyaloscypha variabilis (strain UAMH 11265 / GT02V1 / F)</name>
    <name type="common">Meliniomyces variabilis</name>
    <dbReference type="NCBI Taxonomy" id="1149755"/>
    <lineage>
        <taxon>Eukaryota</taxon>
        <taxon>Fungi</taxon>
        <taxon>Dikarya</taxon>
        <taxon>Ascomycota</taxon>
        <taxon>Pezizomycotina</taxon>
        <taxon>Leotiomycetes</taxon>
        <taxon>Helotiales</taxon>
        <taxon>Hyaloscyphaceae</taxon>
        <taxon>Hyaloscypha</taxon>
        <taxon>Hyaloscypha variabilis</taxon>
    </lineage>
</organism>
<protein>
    <recommendedName>
        <fullName evidence="4">BTB domain-containing protein</fullName>
    </recommendedName>
</protein>
<evidence type="ECO:0000256" key="1">
    <source>
        <dbReference type="SAM" id="MobiDB-lite"/>
    </source>
</evidence>